<evidence type="ECO:0000256" key="5">
    <source>
        <dbReference type="ARBA" id="ARBA00022729"/>
    </source>
</evidence>
<dbReference type="STRING" id="246404.A0A507FJA2"/>
<reference evidence="11 12" key="1">
    <citation type="journal article" date="2019" name="Sci. Rep.">
        <title>Comparative genomics of chytrid fungi reveal insights into the obligate biotrophic and pathogenic lifestyle of Synchytrium endobioticum.</title>
        <authorList>
            <person name="van de Vossenberg B.T.L.H."/>
            <person name="Warris S."/>
            <person name="Nguyen H.D.T."/>
            <person name="van Gent-Pelzer M.P.E."/>
            <person name="Joly D.L."/>
            <person name="van de Geest H.C."/>
            <person name="Bonants P.J.M."/>
            <person name="Smith D.S."/>
            <person name="Levesque C.A."/>
            <person name="van der Lee T.A.J."/>
        </authorList>
    </citation>
    <scope>NUCLEOTIDE SEQUENCE [LARGE SCALE GENOMIC DNA]</scope>
    <source>
        <strain evidence="11 12">CBS 675.73</strain>
    </source>
</reference>
<gene>
    <name evidence="11" type="ORF">CcCBS67573_g02339</name>
</gene>
<dbReference type="AlphaFoldDB" id="A0A507FJA2"/>
<sequence length="351" mass="39678">MTSWLQFALLALLSLTCTAYSSEYKITRLNKALAENPAVPIVFDSKTFAVATETPRNYSLFVVLTAEGKEFQLFAQEVLLITQELHKRGPKNQVFFGVLDFAAGRDIFHKYKLTSVPFVYHFPPTEGPNKRVIKDEYEVYDLNRQGTKAEDFAFWVERHSGIKIAVRRPIDYQLYASYAFFGVTVLVSLFMLQNQIIAFLSEKRLWQMMSLSMIVIFCSGYMWNQIRGAPFIGGNQGKPEFFAGGFQNQFVIESQIVGLLYGAISVFFVILYTQVPRIQNPAAQKTATFIVATLFVVTYSLLLKVFKFKNGGYPFALSGTPRWFLTGSGIPVLAASDEARLLEFIVLQLNG</sequence>
<proteinExistence type="inferred from homology"/>
<dbReference type="GO" id="GO:0018279">
    <property type="term" value="P:protein N-linked glycosylation via asparagine"/>
    <property type="evidence" value="ECO:0007669"/>
    <property type="project" value="TreeGrafter"/>
</dbReference>
<dbReference type="PANTHER" id="PTHR12692:SF0">
    <property type="entry name" value="GH11935P"/>
    <property type="match status" value="1"/>
</dbReference>
<organism evidence="11 12">
    <name type="scientific">Chytriomyces confervae</name>
    <dbReference type="NCBI Taxonomy" id="246404"/>
    <lineage>
        <taxon>Eukaryota</taxon>
        <taxon>Fungi</taxon>
        <taxon>Fungi incertae sedis</taxon>
        <taxon>Chytridiomycota</taxon>
        <taxon>Chytridiomycota incertae sedis</taxon>
        <taxon>Chytridiomycetes</taxon>
        <taxon>Chytridiales</taxon>
        <taxon>Chytriomycetaceae</taxon>
        <taxon>Chytriomyces</taxon>
    </lineage>
</organism>
<comment type="caution">
    <text evidence="11">The sequence shown here is derived from an EMBL/GenBank/DDBJ whole genome shotgun (WGS) entry which is preliminary data.</text>
</comment>
<keyword evidence="8 9" id="KW-0472">Membrane</keyword>
<evidence type="ECO:0000256" key="1">
    <source>
        <dbReference type="ARBA" id="ARBA00002791"/>
    </source>
</evidence>
<evidence type="ECO:0000256" key="3">
    <source>
        <dbReference type="ARBA" id="ARBA00009561"/>
    </source>
</evidence>
<dbReference type="OrthoDB" id="67566at2759"/>
<keyword evidence="4 9" id="KW-0812">Transmembrane</keyword>
<evidence type="ECO:0008006" key="13">
    <source>
        <dbReference type="Google" id="ProtNLM"/>
    </source>
</evidence>
<dbReference type="EMBL" id="QEAP01000048">
    <property type="protein sequence ID" value="TPX76394.1"/>
    <property type="molecule type" value="Genomic_DNA"/>
</dbReference>
<name>A0A507FJA2_9FUNG</name>
<dbReference type="PANTHER" id="PTHR12692">
    <property type="entry name" value="DOLICHYL-DIPHOSPHOOLIGOSACCHARIDE--PROTEIN GLYCOSYLTRANSFERASE-RELATED"/>
    <property type="match status" value="1"/>
</dbReference>
<protein>
    <recommendedName>
        <fullName evidence="13">Dolichyl-diphosphooligosaccharide--protein glycosyltransferase subunit 3</fullName>
    </recommendedName>
</protein>
<comment type="similarity">
    <text evidence="3">Belongs to the OST3/OST6 family.</text>
</comment>
<comment type="function">
    <text evidence="1">Subunit of the oligosaccharyl transferase (OST) complex that catalyzes the initial transfer of a defined glycan (Glc(3)Man(9)GlcNAc(2) in eukaryotes) from the lipid carrier dolichol-pyrophosphate to an asparagine residue within an Asn-X-Ser/Thr consensus motif in nascent polypeptide chains, the first step in protein N-glycosylation. N-glycosylation occurs cotranslationally and the complex associates with the Sec61 complex at the channel-forming translocon complex that mediates protein translocation across the endoplasmic reticulum (ER). All subunits are required for a maximal enzyme activity.</text>
</comment>
<keyword evidence="5 10" id="KW-0732">Signal</keyword>
<accession>A0A507FJA2</accession>
<keyword evidence="12" id="KW-1185">Reference proteome</keyword>
<evidence type="ECO:0000313" key="12">
    <source>
        <dbReference type="Proteomes" id="UP000320333"/>
    </source>
</evidence>
<feature type="chain" id="PRO_5021325805" description="Dolichyl-diphosphooligosaccharide--protein glycosyltransferase subunit 3" evidence="10">
    <location>
        <begin position="20"/>
        <end position="351"/>
    </location>
</feature>
<dbReference type="Pfam" id="PF04756">
    <property type="entry name" value="OST3_OST6"/>
    <property type="match status" value="1"/>
</dbReference>
<feature type="transmembrane region" description="Helical" evidence="9">
    <location>
        <begin position="287"/>
        <end position="306"/>
    </location>
</feature>
<feature type="transmembrane region" description="Helical" evidence="9">
    <location>
        <begin position="172"/>
        <end position="192"/>
    </location>
</feature>
<feature type="transmembrane region" description="Helical" evidence="9">
    <location>
        <begin position="204"/>
        <end position="223"/>
    </location>
</feature>
<evidence type="ECO:0000256" key="4">
    <source>
        <dbReference type="ARBA" id="ARBA00022692"/>
    </source>
</evidence>
<evidence type="ECO:0000256" key="2">
    <source>
        <dbReference type="ARBA" id="ARBA00004477"/>
    </source>
</evidence>
<dbReference type="Proteomes" id="UP000320333">
    <property type="component" value="Unassembled WGS sequence"/>
</dbReference>
<feature type="signal peptide" evidence="10">
    <location>
        <begin position="1"/>
        <end position="19"/>
    </location>
</feature>
<evidence type="ECO:0000256" key="8">
    <source>
        <dbReference type="ARBA" id="ARBA00023136"/>
    </source>
</evidence>
<evidence type="ECO:0000256" key="7">
    <source>
        <dbReference type="ARBA" id="ARBA00022989"/>
    </source>
</evidence>
<keyword evidence="7 9" id="KW-1133">Transmembrane helix</keyword>
<dbReference type="GO" id="GO:0008250">
    <property type="term" value="C:oligosaccharyltransferase complex"/>
    <property type="evidence" value="ECO:0007669"/>
    <property type="project" value="TreeGrafter"/>
</dbReference>
<feature type="transmembrane region" description="Helical" evidence="9">
    <location>
        <begin position="256"/>
        <end position="275"/>
    </location>
</feature>
<evidence type="ECO:0000256" key="10">
    <source>
        <dbReference type="SAM" id="SignalP"/>
    </source>
</evidence>
<evidence type="ECO:0000313" key="11">
    <source>
        <dbReference type="EMBL" id="TPX76394.1"/>
    </source>
</evidence>
<evidence type="ECO:0000256" key="9">
    <source>
        <dbReference type="SAM" id="Phobius"/>
    </source>
</evidence>
<dbReference type="InterPro" id="IPR021149">
    <property type="entry name" value="OligosaccharylTrfase_OST3/OST6"/>
</dbReference>
<dbReference type="Gene3D" id="3.40.30.10">
    <property type="entry name" value="Glutaredoxin"/>
    <property type="match status" value="1"/>
</dbReference>
<keyword evidence="6" id="KW-0256">Endoplasmic reticulum</keyword>
<evidence type="ECO:0000256" key="6">
    <source>
        <dbReference type="ARBA" id="ARBA00022824"/>
    </source>
</evidence>
<comment type="subcellular location">
    <subcellularLocation>
        <location evidence="2">Endoplasmic reticulum membrane</location>
        <topology evidence="2">Multi-pass membrane protein</topology>
    </subcellularLocation>
</comment>